<evidence type="ECO:0000313" key="1">
    <source>
        <dbReference type="EMBL" id="KXB57319.1"/>
    </source>
</evidence>
<protein>
    <submittedName>
        <fullName evidence="1">rRNA methylase</fullName>
    </submittedName>
</protein>
<dbReference type="PANTHER" id="PTHR35276:SF1">
    <property type="entry name" value="TRNA (MNM(5)S(2)U34)-METHYLTRANSFERASE, CHLOROPLASTIC"/>
    <property type="match status" value="1"/>
</dbReference>
<reference evidence="1 2" key="1">
    <citation type="submission" date="2016-01" db="EMBL/GenBank/DDBJ databases">
        <authorList>
            <person name="Mitreva M."/>
            <person name="Pepin K.H."/>
            <person name="Mihindukulasuriya K.A."/>
            <person name="Fulton R."/>
            <person name="Fronick C."/>
            <person name="O'Laughlin M."/>
            <person name="Miner T."/>
            <person name="Herter B."/>
            <person name="Rosa B.A."/>
            <person name="Cordes M."/>
            <person name="Tomlinson C."/>
            <person name="Wollam A."/>
            <person name="Palsikar V.B."/>
            <person name="Mardis E.R."/>
            <person name="Wilson R.K."/>
        </authorList>
    </citation>
    <scope>NUCLEOTIDE SEQUENCE [LARGE SCALE GENOMIC DNA]</scope>
    <source>
        <strain evidence="1 2">KA00071</strain>
    </source>
</reference>
<dbReference type="EMBL" id="LSDB01000048">
    <property type="protein sequence ID" value="KXB57319.1"/>
    <property type="molecule type" value="Genomic_DNA"/>
</dbReference>
<dbReference type="RefSeq" id="WP_066130395.1">
    <property type="nucleotide sequence ID" value="NZ_KQ959896.1"/>
</dbReference>
<dbReference type="PANTHER" id="PTHR35276">
    <property type="entry name" value="S-ADENOSYL-L-METHIONINE-DEPENDENT METHYLTRANSFERASES SUPERFAMILY PROTEIN"/>
    <property type="match status" value="1"/>
</dbReference>
<keyword evidence="1" id="KW-0808">Transferase</keyword>
<dbReference type="CDD" id="cd02440">
    <property type="entry name" value="AdoMet_MTases"/>
    <property type="match status" value="1"/>
</dbReference>
<comment type="caution">
    <text evidence="1">The sequence shown here is derived from an EMBL/GenBank/DDBJ whole genome shotgun (WGS) entry which is preliminary data.</text>
</comment>
<name>A0ABR5TLA7_9BACL</name>
<keyword evidence="1" id="KW-0489">Methyltransferase</keyword>
<dbReference type="Pfam" id="PF06962">
    <property type="entry name" value="rRNA_methylase"/>
    <property type="match status" value="1"/>
</dbReference>
<accession>A0ABR5TLA7</accession>
<keyword evidence="2" id="KW-1185">Reference proteome</keyword>
<dbReference type="InterPro" id="IPR010719">
    <property type="entry name" value="MnmM_MeTrfase"/>
</dbReference>
<gene>
    <name evidence="1" type="ORF">HMPREF1871_00874</name>
</gene>
<organism evidence="1 2">
    <name type="scientific">Gemelliphila asaccharolytica</name>
    <dbReference type="NCBI Taxonomy" id="502393"/>
    <lineage>
        <taxon>Bacteria</taxon>
        <taxon>Bacillati</taxon>
        <taxon>Bacillota</taxon>
        <taxon>Bacilli</taxon>
        <taxon>Bacillales</taxon>
        <taxon>Gemellaceae</taxon>
        <taxon>Gemelliphila</taxon>
    </lineage>
</organism>
<dbReference type="SUPFAM" id="SSF53335">
    <property type="entry name" value="S-adenosyl-L-methionine-dependent methyltransferases"/>
    <property type="match status" value="1"/>
</dbReference>
<evidence type="ECO:0000313" key="2">
    <source>
        <dbReference type="Proteomes" id="UP000070467"/>
    </source>
</evidence>
<sequence length="183" mass="21175">MDKVLKFAKRILDEKIDKNSVVIDATCGNGKDTLFLVKSAAKKVYSFDIQKIAIEKTKDLLKNEINKNKCELILDSHENFDKYVPQKVTAIIFNLGYLPSGDHTITTKVDITKATVEKMLNFLEEKGIIIITVYWGHEEGKKEKEGLEKFLKTLDQKEYEVLKYNFINQKNNPPFLFIVERIK</sequence>
<dbReference type="Proteomes" id="UP000070467">
    <property type="component" value="Unassembled WGS sequence"/>
</dbReference>
<proteinExistence type="predicted"/>
<dbReference type="GO" id="GO:0008168">
    <property type="term" value="F:methyltransferase activity"/>
    <property type="evidence" value="ECO:0007669"/>
    <property type="project" value="UniProtKB-KW"/>
</dbReference>
<dbReference type="Gene3D" id="3.40.50.150">
    <property type="entry name" value="Vaccinia Virus protein VP39"/>
    <property type="match status" value="1"/>
</dbReference>
<dbReference type="GO" id="GO:0032259">
    <property type="term" value="P:methylation"/>
    <property type="evidence" value="ECO:0007669"/>
    <property type="project" value="UniProtKB-KW"/>
</dbReference>
<dbReference type="InterPro" id="IPR029063">
    <property type="entry name" value="SAM-dependent_MTases_sf"/>
</dbReference>